<evidence type="ECO:0008006" key="4">
    <source>
        <dbReference type="Google" id="ProtNLM"/>
    </source>
</evidence>
<protein>
    <recommendedName>
        <fullName evidence="4">Pyridoxamine 5'-phosphate oxidase</fullName>
    </recommendedName>
</protein>
<dbReference type="Gene3D" id="2.30.110.10">
    <property type="entry name" value="Electron Transport, Fmn-binding Protein, Chain A"/>
    <property type="match status" value="1"/>
</dbReference>
<proteinExistence type="predicted"/>
<comment type="caution">
    <text evidence="2">The sequence shown here is derived from an EMBL/GenBank/DDBJ whole genome shotgun (WGS) entry which is preliminary data.</text>
</comment>
<dbReference type="Proteomes" id="UP001143480">
    <property type="component" value="Unassembled WGS sequence"/>
</dbReference>
<dbReference type="AlphaFoldDB" id="A0A9W6KDR5"/>
<dbReference type="InterPro" id="IPR012349">
    <property type="entry name" value="Split_barrel_FMN-bd"/>
</dbReference>
<organism evidence="2 3">
    <name type="scientific">Dactylosporangium matsuzakiense</name>
    <dbReference type="NCBI Taxonomy" id="53360"/>
    <lineage>
        <taxon>Bacteria</taxon>
        <taxon>Bacillati</taxon>
        <taxon>Actinomycetota</taxon>
        <taxon>Actinomycetes</taxon>
        <taxon>Micromonosporales</taxon>
        <taxon>Micromonosporaceae</taxon>
        <taxon>Dactylosporangium</taxon>
    </lineage>
</organism>
<reference evidence="2" key="1">
    <citation type="journal article" date="2014" name="Int. J. Syst. Evol. Microbiol.">
        <title>Complete genome sequence of Corynebacterium casei LMG S-19264T (=DSM 44701T), isolated from a smear-ripened cheese.</title>
        <authorList>
            <consortium name="US DOE Joint Genome Institute (JGI-PGF)"/>
            <person name="Walter F."/>
            <person name="Albersmeier A."/>
            <person name="Kalinowski J."/>
            <person name="Ruckert C."/>
        </authorList>
    </citation>
    <scope>NUCLEOTIDE SEQUENCE</scope>
    <source>
        <strain evidence="2">VKM Ac-1321</strain>
    </source>
</reference>
<name>A0A9W6KDR5_9ACTN</name>
<dbReference type="EMBL" id="BSFP01000002">
    <property type="protein sequence ID" value="GLK99001.1"/>
    <property type="molecule type" value="Genomic_DNA"/>
</dbReference>
<accession>A0A9W6KDR5</accession>
<evidence type="ECO:0000313" key="2">
    <source>
        <dbReference type="EMBL" id="GLK99001.1"/>
    </source>
</evidence>
<evidence type="ECO:0000256" key="1">
    <source>
        <dbReference type="SAM" id="MobiDB-lite"/>
    </source>
</evidence>
<dbReference type="SUPFAM" id="SSF50475">
    <property type="entry name" value="FMN-binding split barrel"/>
    <property type="match status" value="1"/>
</dbReference>
<gene>
    <name evidence="2" type="ORF">GCM10017581_007420</name>
</gene>
<sequence>MFEGMATWGDFATADAALAAAIRTLLHQYGPGLAYLATIRPDGGPRLHPVSPVLTSTGLYCFVLPSPKRQDLDRDGRYALHSYPAEDNDDEAYLAGRALPVTDPSTLTHLTLLTRAAQGVDWKAYELTIDVAMHVHHDTPTTSTTTVWKPHARPAPRPRENGPCTKAVDSVQ</sequence>
<feature type="region of interest" description="Disordered" evidence="1">
    <location>
        <begin position="139"/>
        <end position="172"/>
    </location>
</feature>
<reference evidence="2" key="2">
    <citation type="submission" date="2023-01" db="EMBL/GenBank/DDBJ databases">
        <authorList>
            <person name="Sun Q."/>
            <person name="Evtushenko L."/>
        </authorList>
    </citation>
    <scope>NUCLEOTIDE SEQUENCE</scope>
    <source>
        <strain evidence="2">VKM Ac-1321</strain>
    </source>
</reference>
<evidence type="ECO:0000313" key="3">
    <source>
        <dbReference type="Proteomes" id="UP001143480"/>
    </source>
</evidence>
<keyword evidence="3" id="KW-1185">Reference proteome</keyword>